<evidence type="ECO:0000256" key="2">
    <source>
        <dbReference type="ARBA" id="ARBA00004389"/>
    </source>
</evidence>
<name>A0A3B1IGH4_ASTMX</name>
<dbReference type="PANTHER" id="PTHR46164:SF1">
    <property type="entry name" value="CYCLIC AMP-DEPENDENT TRANSCRIPTION FACTOR ATF-6 ALPHA"/>
    <property type="match status" value="1"/>
</dbReference>
<feature type="region of interest" description="Disordered" evidence="14">
    <location>
        <begin position="18"/>
        <end position="48"/>
    </location>
</feature>
<sequence>MDAWTVCVHTALRGPIRAPPRGHLKRAHTLDSNVSRRQQRMIKNRESASLSRKKKKEYLLTLESRLKVALSENEKLKNENGTLKRQLEVCLKGEQNLSSQQGPVRVAGTCWASLQR</sequence>
<dbReference type="GO" id="GO:0000981">
    <property type="term" value="F:DNA-binding transcription factor activity, RNA polymerase II-specific"/>
    <property type="evidence" value="ECO:0007669"/>
    <property type="project" value="TreeGrafter"/>
</dbReference>
<dbReference type="GO" id="GO:0005789">
    <property type="term" value="C:endoplasmic reticulum membrane"/>
    <property type="evidence" value="ECO:0007669"/>
    <property type="project" value="UniProtKB-SubCell"/>
</dbReference>
<dbReference type="InterPro" id="IPR051882">
    <property type="entry name" value="ATF_bZIP_TF"/>
</dbReference>
<dbReference type="Ensembl" id="ENSAMXT00000049817.1">
    <property type="protein sequence ID" value="ENSAMXP00000028786.1"/>
    <property type="gene ID" value="ENSAMXG00000033967.1"/>
</dbReference>
<keyword evidence="10" id="KW-0804">Transcription</keyword>
<proteinExistence type="inferred from homology"/>
<dbReference type="AlphaFoldDB" id="A0A3B1IGH4"/>
<evidence type="ECO:0000256" key="5">
    <source>
        <dbReference type="ARBA" id="ARBA00022824"/>
    </source>
</evidence>
<dbReference type="Bgee" id="ENSAMXG00000033967">
    <property type="expression patterns" value="Expressed in camera-type eye and 14 other cell types or tissues"/>
</dbReference>
<comment type="similarity">
    <text evidence="3">Belongs to the bZIP family. ATF subfamily.</text>
</comment>
<dbReference type="Pfam" id="PF00170">
    <property type="entry name" value="bZIP_1"/>
    <property type="match status" value="1"/>
</dbReference>
<evidence type="ECO:0000256" key="3">
    <source>
        <dbReference type="ARBA" id="ARBA00009050"/>
    </source>
</evidence>
<dbReference type="GO" id="GO:0030968">
    <property type="term" value="P:endoplasmic reticulum unfolded protein response"/>
    <property type="evidence" value="ECO:0007669"/>
    <property type="project" value="TreeGrafter"/>
</dbReference>
<dbReference type="Proteomes" id="UP000018467">
    <property type="component" value="Unassembled WGS sequence"/>
</dbReference>
<keyword evidence="8" id="KW-0238">DNA-binding</keyword>
<keyword evidence="6" id="KW-1133">Transmembrane helix</keyword>
<evidence type="ECO:0000256" key="6">
    <source>
        <dbReference type="ARBA" id="ARBA00022989"/>
    </source>
</evidence>
<dbReference type="InterPro" id="IPR004827">
    <property type="entry name" value="bZIP"/>
</dbReference>
<evidence type="ECO:0000256" key="12">
    <source>
        <dbReference type="ARBA" id="ARBA00023242"/>
    </source>
</evidence>
<evidence type="ECO:0000313" key="16">
    <source>
        <dbReference type="Ensembl" id="ENSAMXP00000028786.1"/>
    </source>
</evidence>
<keyword evidence="4" id="KW-0812">Transmembrane</keyword>
<evidence type="ECO:0000256" key="7">
    <source>
        <dbReference type="ARBA" id="ARBA00023015"/>
    </source>
</evidence>
<evidence type="ECO:0000256" key="11">
    <source>
        <dbReference type="ARBA" id="ARBA00023230"/>
    </source>
</evidence>
<keyword evidence="11" id="KW-0834">Unfolded protein response</keyword>
<evidence type="ECO:0000256" key="4">
    <source>
        <dbReference type="ARBA" id="ARBA00022692"/>
    </source>
</evidence>
<dbReference type="STRING" id="7994.ENSAMXP00000028786"/>
<keyword evidence="13" id="KW-0175">Coiled coil</keyword>
<dbReference type="PANTHER" id="PTHR46164">
    <property type="entry name" value="ATF6, ISOFORM C"/>
    <property type="match status" value="1"/>
</dbReference>
<dbReference type="SUPFAM" id="SSF57959">
    <property type="entry name" value="Leucine zipper domain"/>
    <property type="match status" value="1"/>
</dbReference>
<keyword evidence="7" id="KW-0805">Transcription regulation</keyword>
<keyword evidence="17" id="KW-1185">Reference proteome</keyword>
<comment type="subcellular location">
    <subcellularLocation>
        <location evidence="2">Endoplasmic reticulum membrane</location>
        <topology evidence="2">Single-pass membrane protein</topology>
    </subcellularLocation>
    <subcellularLocation>
        <location evidence="1">Nucleus</location>
    </subcellularLocation>
</comment>
<dbReference type="GO" id="GO:0000978">
    <property type="term" value="F:RNA polymerase II cis-regulatory region sequence-specific DNA binding"/>
    <property type="evidence" value="ECO:0007669"/>
    <property type="project" value="TreeGrafter"/>
</dbReference>
<dbReference type="InParanoid" id="A0A3B1IGH4"/>
<keyword evidence="5" id="KW-0256">Endoplasmic reticulum</keyword>
<evidence type="ECO:0000256" key="14">
    <source>
        <dbReference type="SAM" id="MobiDB-lite"/>
    </source>
</evidence>
<evidence type="ECO:0000256" key="1">
    <source>
        <dbReference type="ARBA" id="ARBA00004123"/>
    </source>
</evidence>
<feature type="domain" description="BZIP" evidence="15">
    <location>
        <begin position="34"/>
        <end position="88"/>
    </location>
</feature>
<dbReference type="Gene3D" id="1.20.5.170">
    <property type="match status" value="1"/>
</dbReference>
<accession>A0A3B1IGH4</accession>
<dbReference type="PROSITE" id="PS50217">
    <property type="entry name" value="BZIP"/>
    <property type="match status" value="1"/>
</dbReference>
<dbReference type="GO" id="GO:0005634">
    <property type="term" value="C:nucleus"/>
    <property type="evidence" value="ECO:0007669"/>
    <property type="project" value="UniProtKB-SubCell"/>
</dbReference>
<keyword evidence="12" id="KW-0539">Nucleus</keyword>
<dbReference type="InterPro" id="IPR046347">
    <property type="entry name" value="bZIP_sf"/>
</dbReference>
<dbReference type="SMART" id="SM00338">
    <property type="entry name" value="BRLZ"/>
    <property type="match status" value="1"/>
</dbReference>
<keyword evidence="9" id="KW-0472">Membrane</keyword>
<evidence type="ECO:0000256" key="10">
    <source>
        <dbReference type="ARBA" id="ARBA00023163"/>
    </source>
</evidence>
<reference evidence="17" key="1">
    <citation type="submission" date="2013-03" db="EMBL/GenBank/DDBJ databases">
        <authorList>
            <person name="Jeffery W."/>
            <person name="Warren W."/>
            <person name="Wilson R.K."/>
        </authorList>
    </citation>
    <scope>NUCLEOTIDE SEQUENCE</scope>
    <source>
        <strain evidence="17">female</strain>
    </source>
</reference>
<reference evidence="16" key="3">
    <citation type="submission" date="2025-08" db="UniProtKB">
        <authorList>
            <consortium name="Ensembl"/>
        </authorList>
    </citation>
    <scope>IDENTIFICATION</scope>
</reference>
<evidence type="ECO:0000256" key="13">
    <source>
        <dbReference type="SAM" id="Coils"/>
    </source>
</evidence>
<organism evidence="16 17">
    <name type="scientific">Astyanax mexicanus</name>
    <name type="common">Blind cave fish</name>
    <name type="synonym">Astyanax fasciatus mexicanus</name>
    <dbReference type="NCBI Taxonomy" id="7994"/>
    <lineage>
        <taxon>Eukaryota</taxon>
        <taxon>Metazoa</taxon>
        <taxon>Chordata</taxon>
        <taxon>Craniata</taxon>
        <taxon>Vertebrata</taxon>
        <taxon>Euteleostomi</taxon>
        <taxon>Actinopterygii</taxon>
        <taxon>Neopterygii</taxon>
        <taxon>Teleostei</taxon>
        <taxon>Ostariophysi</taxon>
        <taxon>Characiformes</taxon>
        <taxon>Characoidei</taxon>
        <taxon>Acestrorhamphidae</taxon>
        <taxon>Acestrorhamphinae</taxon>
        <taxon>Astyanax</taxon>
    </lineage>
</organism>
<feature type="coiled-coil region" evidence="13">
    <location>
        <begin position="59"/>
        <end position="86"/>
    </location>
</feature>
<protein>
    <recommendedName>
        <fullName evidence="15">BZIP domain-containing protein</fullName>
    </recommendedName>
</protein>
<evidence type="ECO:0000259" key="15">
    <source>
        <dbReference type="PROSITE" id="PS50217"/>
    </source>
</evidence>
<evidence type="ECO:0000256" key="9">
    <source>
        <dbReference type="ARBA" id="ARBA00023136"/>
    </source>
</evidence>
<evidence type="ECO:0000256" key="8">
    <source>
        <dbReference type="ARBA" id="ARBA00023125"/>
    </source>
</evidence>
<dbReference type="GeneTree" id="ENSGT00940000159221"/>
<reference evidence="16" key="4">
    <citation type="submission" date="2025-09" db="UniProtKB">
        <authorList>
            <consortium name="Ensembl"/>
        </authorList>
    </citation>
    <scope>IDENTIFICATION</scope>
</reference>
<dbReference type="FunFam" id="1.20.5.170:FF:000041">
    <property type="entry name" value="Cyclic AMP-dependent transcription factor ATF-6 beta"/>
    <property type="match status" value="1"/>
</dbReference>
<evidence type="ECO:0000313" key="17">
    <source>
        <dbReference type="Proteomes" id="UP000018467"/>
    </source>
</evidence>
<reference evidence="17" key="2">
    <citation type="journal article" date="2014" name="Nat. Commun.">
        <title>The cavefish genome reveals candidate genes for eye loss.</title>
        <authorList>
            <person name="McGaugh S.E."/>
            <person name="Gross J.B."/>
            <person name="Aken B."/>
            <person name="Blin M."/>
            <person name="Borowsky R."/>
            <person name="Chalopin D."/>
            <person name="Hinaux H."/>
            <person name="Jeffery W.R."/>
            <person name="Keene A."/>
            <person name="Ma L."/>
            <person name="Minx P."/>
            <person name="Murphy D."/>
            <person name="O'Quin K.E."/>
            <person name="Retaux S."/>
            <person name="Rohner N."/>
            <person name="Searle S.M."/>
            <person name="Stahl B.A."/>
            <person name="Tabin C."/>
            <person name="Volff J.N."/>
            <person name="Yoshizawa M."/>
            <person name="Warren W.C."/>
        </authorList>
    </citation>
    <scope>NUCLEOTIDE SEQUENCE [LARGE SCALE GENOMIC DNA]</scope>
    <source>
        <strain evidence="17">female</strain>
    </source>
</reference>